<keyword evidence="10" id="KW-1185">Reference proteome</keyword>
<keyword evidence="6 7" id="KW-0413">Isomerase</keyword>
<accession>A0ABM5V472</accession>
<keyword evidence="4" id="KW-0732">Signal</keyword>
<dbReference type="RefSeq" id="WP_235471219.1">
    <property type="nucleotide sequence ID" value="NZ_CP011409.1"/>
</dbReference>
<comment type="catalytic activity">
    <reaction evidence="1">
        <text>[protein]-peptidylproline (omega=180) = [protein]-peptidylproline (omega=0)</text>
        <dbReference type="Rhea" id="RHEA:16237"/>
        <dbReference type="Rhea" id="RHEA-COMP:10747"/>
        <dbReference type="Rhea" id="RHEA-COMP:10748"/>
        <dbReference type="ChEBI" id="CHEBI:83833"/>
        <dbReference type="ChEBI" id="CHEBI:83834"/>
        <dbReference type="EC" id="5.2.1.8"/>
    </reaction>
</comment>
<dbReference type="PANTHER" id="PTHR47245:SF1">
    <property type="entry name" value="FOLDASE PROTEIN PRSA"/>
    <property type="match status" value="1"/>
</dbReference>
<feature type="domain" description="PpiC" evidence="8">
    <location>
        <begin position="141"/>
        <end position="240"/>
    </location>
</feature>
<dbReference type="InterPro" id="IPR046357">
    <property type="entry name" value="PPIase_dom_sf"/>
</dbReference>
<evidence type="ECO:0000256" key="1">
    <source>
        <dbReference type="ARBA" id="ARBA00000971"/>
    </source>
</evidence>
<dbReference type="PROSITE" id="PS50198">
    <property type="entry name" value="PPIC_PPIASE_2"/>
    <property type="match status" value="1"/>
</dbReference>
<comment type="similarity">
    <text evidence="2">Belongs to the PpiC/parvulin rotamase family.</text>
</comment>
<sequence>MNSTLSQKIAIGIVYGMLCTPLLSFAQTAEKTALPAGVAAIVNGKKIPESQIQEAARLTGLPDSPQLRGAVKAQLIARELFRQQAEKNKSLENRPEVKKAMQDAKEAAVIQTYLRDAIKPTPVTEVMVREQFNAIVASLGPNEYKARLIQVADDTAAQKVLEQLKSGADFAQLAAQVSSANNKTKGGELEWVSFKLPAQEGKTQNLPLPVAQAISQLVPGGLTQTPVVWNNERYVIKLDQLRPTQIPQYDDVKGALRQTMERQALERATMTLVGDLTKSAKIEQ</sequence>
<dbReference type="InterPro" id="IPR000297">
    <property type="entry name" value="PPIase_PpiC"/>
</dbReference>
<dbReference type="Proteomes" id="UP000063429">
    <property type="component" value="Chromosome"/>
</dbReference>
<evidence type="ECO:0000256" key="4">
    <source>
        <dbReference type="ARBA" id="ARBA00022729"/>
    </source>
</evidence>
<dbReference type="Pfam" id="PF13145">
    <property type="entry name" value="Rotamase_2"/>
    <property type="match status" value="1"/>
</dbReference>
<dbReference type="PANTHER" id="PTHR47245">
    <property type="entry name" value="PEPTIDYLPROLYL ISOMERASE"/>
    <property type="match status" value="1"/>
</dbReference>
<dbReference type="EMBL" id="CP011409">
    <property type="protein sequence ID" value="AKZ64284.1"/>
    <property type="molecule type" value="Genomic_DNA"/>
</dbReference>
<evidence type="ECO:0000256" key="3">
    <source>
        <dbReference type="ARBA" id="ARBA00013194"/>
    </source>
</evidence>
<proteinExistence type="inferred from homology"/>
<reference evidence="10" key="1">
    <citation type="journal article" date="2015" name="Genome Announc.">
        <title>Complete Genome Sequence of Herbaspirillum hiltneri N3 (DSM 17495), Isolated from Surface-Sterilized Wheat Roots.</title>
        <authorList>
            <person name="Guizelini D."/>
            <person name="Saizaki P.M."/>
            <person name="Coimbra N.A."/>
            <person name="Weiss V.A."/>
            <person name="Faoro H."/>
            <person name="Sfeir M.Z."/>
            <person name="Baura V.A."/>
            <person name="Monteiro R.A."/>
            <person name="Chubatsu L.S."/>
            <person name="Souza E.M."/>
            <person name="Cruz L.M."/>
            <person name="Pedrosa F.O."/>
            <person name="Raittz R.T."/>
            <person name="Marchaukoski J.N."/>
            <person name="Steffens M.B."/>
        </authorList>
    </citation>
    <scope>NUCLEOTIDE SEQUENCE [LARGE SCALE GENOMIC DNA]</scope>
    <source>
        <strain evidence="10">N3</strain>
    </source>
</reference>
<dbReference type="InterPro" id="IPR027304">
    <property type="entry name" value="Trigger_fact/SurA_dom_sf"/>
</dbReference>
<organism evidence="9 10">
    <name type="scientific">Herbaspirillum hiltneri N3</name>
    <dbReference type="NCBI Taxonomy" id="1262470"/>
    <lineage>
        <taxon>Bacteria</taxon>
        <taxon>Pseudomonadati</taxon>
        <taxon>Pseudomonadota</taxon>
        <taxon>Betaproteobacteria</taxon>
        <taxon>Burkholderiales</taxon>
        <taxon>Oxalobacteraceae</taxon>
        <taxon>Herbaspirillum</taxon>
    </lineage>
</organism>
<dbReference type="EC" id="5.2.1.8" evidence="3"/>
<keyword evidence="5 7" id="KW-0697">Rotamase</keyword>
<evidence type="ECO:0000313" key="9">
    <source>
        <dbReference type="EMBL" id="AKZ64284.1"/>
    </source>
</evidence>
<evidence type="ECO:0000256" key="5">
    <source>
        <dbReference type="ARBA" id="ARBA00023110"/>
    </source>
</evidence>
<name>A0ABM5V472_9BURK</name>
<evidence type="ECO:0000259" key="8">
    <source>
        <dbReference type="PROSITE" id="PS50198"/>
    </source>
</evidence>
<gene>
    <name evidence="9" type="ORF">F506_17870</name>
</gene>
<dbReference type="Gene3D" id="3.10.50.40">
    <property type="match status" value="1"/>
</dbReference>
<evidence type="ECO:0000256" key="7">
    <source>
        <dbReference type="PROSITE-ProRule" id="PRU00278"/>
    </source>
</evidence>
<evidence type="ECO:0000313" key="10">
    <source>
        <dbReference type="Proteomes" id="UP000063429"/>
    </source>
</evidence>
<evidence type="ECO:0000256" key="6">
    <source>
        <dbReference type="ARBA" id="ARBA00023235"/>
    </source>
</evidence>
<dbReference type="SUPFAM" id="SSF109998">
    <property type="entry name" value="Triger factor/SurA peptide-binding domain-like"/>
    <property type="match status" value="1"/>
</dbReference>
<evidence type="ECO:0000256" key="2">
    <source>
        <dbReference type="ARBA" id="ARBA00007656"/>
    </source>
</evidence>
<protein>
    <recommendedName>
        <fullName evidence="3">peptidylprolyl isomerase</fullName>
        <ecNumber evidence="3">5.2.1.8</ecNumber>
    </recommendedName>
</protein>
<dbReference type="InterPro" id="IPR050245">
    <property type="entry name" value="PrsA_foldase"/>
</dbReference>
<dbReference type="SUPFAM" id="SSF54534">
    <property type="entry name" value="FKBP-like"/>
    <property type="match status" value="1"/>
</dbReference>